<organism evidence="2 3">
    <name type="scientific">Podarcis lilfordi</name>
    <name type="common">Lilford's wall lizard</name>
    <dbReference type="NCBI Taxonomy" id="74358"/>
    <lineage>
        <taxon>Eukaryota</taxon>
        <taxon>Metazoa</taxon>
        <taxon>Chordata</taxon>
        <taxon>Craniata</taxon>
        <taxon>Vertebrata</taxon>
        <taxon>Euteleostomi</taxon>
        <taxon>Lepidosauria</taxon>
        <taxon>Squamata</taxon>
        <taxon>Bifurcata</taxon>
        <taxon>Unidentata</taxon>
        <taxon>Episquamata</taxon>
        <taxon>Laterata</taxon>
        <taxon>Lacertibaenia</taxon>
        <taxon>Lacertidae</taxon>
        <taxon>Podarcis</taxon>
    </lineage>
</organism>
<feature type="region of interest" description="Disordered" evidence="1">
    <location>
        <begin position="1"/>
        <end position="38"/>
    </location>
</feature>
<evidence type="ECO:0000256" key="1">
    <source>
        <dbReference type="SAM" id="MobiDB-lite"/>
    </source>
</evidence>
<protein>
    <submittedName>
        <fullName evidence="2">Uncharacterized protein</fullName>
    </submittedName>
</protein>
<keyword evidence="3" id="KW-1185">Reference proteome</keyword>
<reference evidence="2" key="1">
    <citation type="submission" date="2022-12" db="EMBL/GenBank/DDBJ databases">
        <authorList>
            <person name="Alioto T."/>
            <person name="Alioto T."/>
            <person name="Gomez Garrido J."/>
        </authorList>
    </citation>
    <scope>NUCLEOTIDE SEQUENCE</scope>
</reference>
<dbReference type="EMBL" id="OX395131">
    <property type="protein sequence ID" value="CAI5778544.1"/>
    <property type="molecule type" value="Genomic_DNA"/>
</dbReference>
<name>A0AA35KJP8_9SAUR</name>
<gene>
    <name evidence="2" type="ORF">PODLI_1B014037</name>
</gene>
<sequence>MSKLRSPGVRGHGTEGAAEVTATGRGPELTLERRRDPEVIQSNPLRGAQTAVPSHSILKKPVLKVSRMQFFR</sequence>
<dbReference type="Proteomes" id="UP001178461">
    <property type="component" value="Chromosome 6"/>
</dbReference>
<accession>A0AA35KJP8</accession>
<evidence type="ECO:0000313" key="3">
    <source>
        <dbReference type="Proteomes" id="UP001178461"/>
    </source>
</evidence>
<dbReference type="AlphaFoldDB" id="A0AA35KJP8"/>
<proteinExistence type="predicted"/>
<evidence type="ECO:0000313" key="2">
    <source>
        <dbReference type="EMBL" id="CAI5778544.1"/>
    </source>
</evidence>